<feature type="domain" description="Thiamine pyrophosphate enzyme TPP-binding" evidence="8">
    <location>
        <begin position="403"/>
        <end position="551"/>
    </location>
</feature>
<feature type="domain" description="Thiamine pyrophosphate enzyme central" evidence="7">
    <location>
        <begin position="204"/>
        <end position="337"/>
    </location>
</feature>
<reference evidence="10" key="1">
    <citation type="journal article" date="2015" name="Nature">
        <title>Complex archaea that bridge the gap between prokaryotes and eukaryotes.</title>
        <authorList>
            <person name="Spang A."/>
            <person name="Saw J.H."/>
            <person name="Jorgensen S.L."/>
            <person name="Zaremba-Niedzwiedzka K."/>
            <person name="Martijn J."/>
            <person name="Lind A.E."/>
            <person name="van Eijk R."/>
            <person name="Schleper C."/>
            <person name="Guy L."/>
            <person name="Ettema T.J."/>
        </authorList>
    </citation>
    <scope>NUCLEOTIDE SEQUENCE</scope>
</reference>
<accession>A0A0F9QIT4</accession>
<dbReference type="Pfam" id="PF00205">
    <property type="entry name" value="TPP_enzyme_M"/>
    <property type="match status" value="1"/>
</dbReference>
<comment type="similarity">
    <text evidence="3 6">Belongs to the TPP enzyme family.</text>
</comment>
<dbReference type="InterPro" id="IPR011766">
    <property type="entry name" value="TPP_enzyme_TPP-bd"/>
</dbReference>
<evidence type="ECO:0008006" key="11">
    <source>
        <dbReference type="Google" id="ProtNLM"/>
    </source>
</evidence>
<dbReference type="SUPFAM" id="SSF52518">
    <property type="entry name" value="Thiamin diphosphate-binding fold (THDP-binding)"/>
    <property type="match status" value="2"/>
</dbReference>
<dbReference type="AlphaFoldDB" id="A0A0F9QIT4"/>
<dbReference type="InterPro" id="IPR029061">
    <property type="entry name" value="THDP-binding"/>
</dbReference>
<comment type="caution">
    <text evidence="10">The sequence shown here is derived from an EMBL/GenBank/DDBJ whole genome shotgun (WGS) entry which is preliminary data.</text>
</comment>
<name>A0A0F9QIT4_9ZZZZ</name>
<evidence type="ECO:0000256" key="5">
    <source>
        <dbReference type="ARBA" id="ARBA00023052"/>
    </source>
</evidence>
<dbReference type="Pfam" id="PF02776">
    <property type="entry name" value="TPP_enzyme_N"/>
    <property type="match status" value="1"/>
</dbReference>
<dbReference type="SUPFAM" id="SSF52467">
    <property type="entry name" value="DHS-like NAD/FAD-binding domain"/>
    <property type="match status" value="1"/>
</dbReference>
<dbReference type="Gene3D" id="3.40.50.1220">
    <property type="entry name" value="TPP-binding domain"/>
    <property type="match status" value="1"/>
</dbReference>
<dbReference type="PANTHER" id="PTHR18968">
    <property type="entry name" value="THIAMINE PYROPHOSPHATE ENZYMES"/>
    <property type="match status" value="1"/>
</dbReference>
<gene>
    <name evidence="10" type="ORF">LCGC14_0697400</name>
</gene>
<sequence length="570" mass="62634">MAEEKKKINGGDVLIKCLLKENVKYLFGIPGGQFLNMYDAIYQWGKEQGIQTVLFRHEAAAAHSADAWARVTNTPGICFGTVGPGALNLMAGVGSAWADNIPVITIVPQVNSAIQDSFTLQGNLDQMTMFKPITKYQKSLRKLEEIPDAVQKAFREATGGRPRPVLLEIFEDAFLEEIEEDKIEIFDVNRYRSMQKPSINTELIKDTVQLLLNAEKPLIISGGGVARAEAWDELRELAESLQIPVFTTVMGIGTMTNKSKCLMGASVSGPALKAAPEADVILALGCKFSYTMGHGAEPFWKNSQKLIQVDIDPSIIGRAKPITLGIVGDCKQFLKQILEEIKIIGKISKREWLDTLVEARQVNIAKINKKAMRDKRPILPKRMIKDILESVDDDTILVIDGGDIAAHTVEQVYFYKDRAPLSTLQAIGMGQLGTAIPYGIGAKLAAPEKQVVAITGDGSFMINIQDLETAVRLNLKNLIYVISNNSAWGMIKSGQKLFMGKRYIDVDLPDFDYAKCAEGFGCYGEIVTEPNEIKAAFERAKNSGRPAVLDVKVQFDTPDATKLMGSMGIL</sequence>
<dbReference type="GO" id="GO:0009097">
    <property type="term" value="P:isoleucine biosynthetic process"/>
    <property type="evidence" value="ECO:0007669"/>
    <property type="project" value="TreeGrafter"/>
</dbReference>
<evidence type="ECO:0000259" key="8">
    <source>
        <dbReference type="Pfam" id="PF02775"/>
    </source>
</evidence>
<feature type="domain" description="Thiamine pyrophosphate enzyme N-terminal TPP-binding" evidence="9">
    <location>
        <begin position="9"/>
        <end position="129"/>
    </location>
</feature>
<dbReference type="InterPro" id="IPR029035">
    <property type="entry name" value="DHS-like_NAD/FAD-binding_dom"/>
</dbReference>
<evidence type="ECO:0000259" key="9">
    <source>
        <dbReference type="Pfam" id="PF02776"/>
    </source>
</evidence>
<dbReference type="GO" id="GO:0000287">
    <property type="term" value="F:magnesium ion binding"/>
    <property type="evidence" value="ECO:0007669"/>
    <property type="project" value="InterPro"/>
</dbReference>
<dbReference type="GO" id="GO:0050660">
    <property type="term" value="F:flavin adenine dinucleotide binding"/>
    <property type="evidence" value="ECO:0007669"/>
    <property type="project" value="TreeGrafter"/>
</dbReference>
<evidence type="ECO:0000256" key="2">
    <source>
        <dbReference type="ARBA" id="ARBA00001964"/>
    </source>
</evidence>
<dbReference type="Gene3D" id="3.40.50.970">
    <property type="match status" value="2"/>
</dbReference>
<dbReference type="InterPro" id="IPR045229">
    <property type="entry name" value="TPP_enz"/>
</dbReference>
<evidence type="ECO:0000256" key="6">
    <source>
        <dbReference type="RuleBase" id="RU362132"/>
    </source>
</evidence>
<dbReference type="GO" id="GO:0009099">
    <property type="term" value="P:L-valine biosynthetic process"/>
    <property type="evidence" value="ECO:0007669"/>
    <property type="project" value="TreeGrafter"/>
</dbReference>
<comment type="cofactor">
    <cofactor evidence="1">
        <name>Mg(2+)</name>
        <dbReference type="ChEBI" id="CHEBI:18420"/>
    </cofactor>
</comment>
<dbReference type="PROSITE" id="PS00187">
    <property type="entry name" value="TPP_ENZYMES"/>
    <property type="match status" value="1"/>
</dbReference>
<dbReference type="GO" id="GO:0030976">
    <property type="term" value="F:thiamine pyrophosphate binding"/>
    <property type="evidence" value="ECO:0007669"/>
    <property type="project" value="InterPro"/>
</dbReference>
<dbReference type="InterPro" id="IPR000399">
    <property type="entry name" value="TPP-bd_CS"/>
</dbReference>
<evidence type="ECO:0000256" key="1">
    <source>
        <dbReference type="ARBA" id="ARBA00001946"/>
    </source>
</evidence>
<dbReference type="EMBL" id="LAZR01001475">
    <property type="protein sequence ID" value="KKN44005.1"/>
    <property type="molecule type" value="Genomic_DNA"/>
</dbReference>
<dbReference type="PANTHER" id="PTHR18968:SF166">
    <property type="entry name" value="2-HYDROXYACYL-COA LYASE 2"/>
    <property type="match status" value="1"/>
</dbReference>
<comment type="cofactor">
    <cofactor evidence="2">
        <name>thiamine diphosphate</name>
        <dbReference type="ChEBI" id="CHEBI:58937"/>
    </cofactor>
</comment>
<evidence type="ECO:0000259" key="7">
    <source>
        <dbReference type="Pfam" id="PF00205"/>
    </source>
</evidence>
<organism evidence="10">
    <name type="scientific">marine sediment metagenome</name>
    <dbReference type="NCBI Taxonomy" id="412755"/>
    <lineage>
        <taxon>unclassified sequences</taxon>
        <taxon>metagenomes</taxon>
        <taxon>ecological metagenomes</taxon>
    </lineage>
</organism>
<dbReference type="GO" id="GO:0003984">
    <property type="term" value="F:acetolactate synthase activity"/>
    <property type="evidence" value="ECO:0007669"/>
    <property type="project" value="TreeGrafter"/>
</dbReference>
<dbReference type="InterPro" id="IPR012000">
    <property type="entry name" value="Thiamin_PyroP_enz_cen_dom"/>
</dbReference>
<keyword evidence="5 6" id="KW-0786">Thiamine pyrophosphate</keyword>
<dbReference type="FunFam" id="3.40.50.970:FF:000007">
    <property type="entry name" value="Acetolactate synthase"/>
    <property type="match status" value="1"/>
</dbReference>
<evidence type="ECO:0000256" key="3">
    <source>
        <dbReference type="ARBA" id="ARBA00007812"/>
    </source>
</evidence>
<evidence type="ECO:0000313" key="10">
    <source>
        <dbReference type="EMBL" id="KKN44005.1"/>
    </source>
</evidence>
<evidence type="ECO:0000256" key="4">
    <source>
        <dbReference type="ARBA" id="ARBA00022723"/>
    </source>
</evidence>
<keyword evidence="4" id="KW-0479">Metal-binding</keyword>
<dbReference type="InterPro" id="IPR012001">
    <property type="entry name" value="Thiamin_PyroP_enz_TPP-bd_dom"/>
</dbReference>
<proteinExistence type="inferred from homology"/>
<dbReference type="CDD" id="cd07035">
    <property type="entry name" value="TPP_PYR_POX_like"/>
    <property type="match status" value="1"/>
</dbReference>
<protein>
    <recommendedName>
        <fullName evidence="11">Thiamine pyrophosphate-binding protein</fullName>
    </recommendedName>
</protein>
<dbReference type="Pfam" id="PF02775">
    <property type="entry name" value="TPP_enzyme_C"/>
    <property type="match status" value="1"/>
</dbReference>
<dbReference type="GO" id="GO:0005948">
    <property type="term" value="C:acetolactate synthase complex"/>
    <property type="evidence" value="ECO:0007669"/>
    <property type="project" value="TreeGrafter"/>
</dbReference>